<keyword evidence="8" id="KW-0175">Coiled coil</keyword>
<dbReference type="InterPro" id="IPR003856">
    <property type="entry name" value="LPS_length_determ_N"/>
</dbReference>
<protein>
    <submittedName>
        <fullName evidence="12">Lipopolysaccharide biosynthesis protein</fullName>
    </submittedName>
</protein>
<evidence type="ECO:0000256" key="10">
    <source>
        <dbReference type="SAM" id="Phobius"/>
    </source>
</evidence>
<dbReference type="Gene3D" id="3.40.50.300">
    <property type="entry name" value="P-loop containing nucleotide triphosphate hydrolases"/>
    <property type="match status" value="1"/>
</dbReference>
<dbReference type="SUPFAM" id="SSF52540">
    <property type="entry name" value="P-loop containing nucleoside triphosphate hydrolases"/>
    <property type="match status" value="1"/>
</dbReference>
<proteinExistence type="predicted"/>
<accession>A0A5D3KLM7</accession>
<keyword evidence="7 10" id="KW-0472">Membrane</keyword>
<dbReference type="Proteomes" id="UP000324758">
    <property type="component" value="Unassembled WGS sequence"/>
</dbReference>
<reference evidence="12 13" key="1">
    <citation type="submission" date="2019-08" db="EMBL/GenBank/DDBJ databases">
        <title>Bradyrhizobium hipponensis sp. nov., a rhizobium isolated from a Lupinus angustifolius root nodule in Tunisia.</title>
        <authorList>
            <person name="Off K."/>
            <person name="Rejili M."/>
            <person name="Mars M."/>
            <person name="Brachmann A."/>
            <person name="Marin M."/>
        </authorList>
    </citation>
    <scope>NUCLEOTIDE SEQUENCE [LARGE SCALE GENOMIC DNA]</scope>
    <source>
        <strain evidence="12 13">CTAW71</strain>
    </source>
</reference>
<comment type="subcellular location">
    <subcellularLocation>
        <location evidence="1">Cell membrane</location>
        <topology evidence="1">Multi-pass membrane protein</topology>
    </subcellularLocation>
</comment>
<dbReference type="InterPro" id="IPR005702">
    <property type="entry name" value="Wzc-like_C"/>
</dbReference>
<keyword evidence="13" id="KW-1185">Reference proteome</keyword>
<keyword evidence="6 10" id="KW-1133">Transmembrane helix</keyword>
<dbReference type="Pfam" id="PF02706">
    <property type="entry name" value="Wzz"/>
    <property type="match status" value="1"/>
</dbReference>
<keyword evidence="2" id="KW-1003">Cell membrane</keyword>
<feature type="coiled-coil region" evidence="8">
    <location>
        <begin position="172"/>
        <end position="199"/>
    </location>
</feature>
<dbReference type="InterPro" id="IPR050445">
    <property type="entry name" value="Bact_polysacc_biosynth/exp"/>
</dbReference>
<feature type="domain" description="Polysaccharide chain length determinant N-terminal" evidence="11">
    <location>
        <begin position="39"/>
        <end position="114"/>
    </location>
</feature>
<evidence type="ECO:0000256" key="7">
    <source>
        <dbReference type="ARBA" id="ARBA00023136"/>
    </source>
</evidence>
<dbReference type="PANTHER" id="PTHR32309:SF13">
    <property type="entry name" value="FERRIC ENTEROBACTIN TRANSPORT PROTEIN FEPE"/>
    <property type="match status" value="1"/>
</dbReference>
<dbReference type="GO" id="GO:0004713">
    <property type="term" value="F:protein tyrosine kinase activity"/>
    <property type="evidence" value="ECO:0007669"/>
    <property type="project" value="TreeGrafter"/>
</dbReference>
<feature type="region of interest" description="Disordered" evidence="9">
    <location>
        <begin position="265"/>
        <end position="285"/>
    </location>
</feature>
<evidence type="ECO:0000256" key="5">
    <source>
        <dbReference type="ARBA" id="ARBA00022840"/>
    </source>
</evidence>
<dbReference type="RefSeq" id="WP_148772168.1">
    <property type="nucleotide sequence ID" value="NZ_VSSS01000017.1"/>
</dbReference>
<dbReference type="OrthoDB" id="230260at2"/>
<evidence type="ECO:0000256" key="6">
    <source>
        <dbReference type="ARBA" id="ARBA00022989"/>
    </source>
</evidence>
<evidence type="ECO:0000256" key="2">
    <source>
        <dbReference type="ARBA" id="ARBA00022475"/>
    </source>
</evidence>
<comment type="caution">
    <text evidence="12">The sequence shown here is derived from an EMBL/GenBank/DDBJ whole genome shotgun (WGS) entry which is preliminary data.</text>
</comment>
<evidence type="ECO:0000259" key="11">
    <source>
        <dbReference type="Pfam" id="PF02706"/>
    </source>
</evidence>
<evidence type="ECO:0000313" key="13">
    <source>
        <dbReference type="Proteomes" id="UP000324758"/>
    </source>
</evidence>
<evidence type="ECO:0000256" key="1">
    <source>
        <dbReference type="ARBA" id="ARBA00004651"/>
    </source>
</evidence>
<gene>
    <name evidence="12" type="ORF">FXB40_10700</name>
</gene>
<sequence>MQLMDKTGLIADSIPLRPDFEGLRQDDQPAIASDPGFQQVIGVLRRRSKFILTIAGVGAMLAGIAGVLITPKYTATAQVVQVQGGTPLSPEALQQAVDTQVTMLTSPYHLRHVLDSFRNDPKFRGLASNVEVDPAIAPKPAQAETDEAGPLGLKELKRRLGVWIGPLFHHRRADAGLKFDDLQRRLQVLQERRSRIINVTFQWTSPDRAADIVNRIVELYVQSNAEQQRAYTAGELARLDERMATVKADIERSSAALHQAIQRRADAGRNAGGEEQAAGADPRELERRTAASAQLYASLLQRQKEIREQEELVNPDVSILSLASPPSRPSSPNPILFVLPALIVSLICGSFIALIQDRLDKTLRSEKEIADAFGLSCVGLVPQIPTDHLTDSGDYIRVEPFSPYAEALRSAAATLRLAEPGHAKTVLITSSITDEGKTTLARGLSAYVGLLGRRALLIGIDLHKGMRVTEFDNAGERQIVGLPNRSLADSIRHIPQAGFDYVRIPGYRLDPVSAIEQIAELIRQLRDRYDCVIIDGPPVLAAIEARLLPSIADKLLFVVKWGSTRREVAQNALGVLRNCGRFDNDRGDFAAAIATQVNLKKHAQYGYGDASEFAAGAADAPRAGIRQRFLGITSSLFQWMQEIWLQVLDIARPSGRKGHER</sequence>
<dbReference type="PANTHER" id="PTHR32309">
    <property type="entry name" value="TYROSINE-PROTEIN KINASE"/>
    <property type="match status" value="1"/>
</dbReference>
<keyword evidence="5" id="KW-0067">ATP-binding</keyword>
<evidence type="ECO:0000313" key="12">
    <source>
        <dbReference type="EMBL" id="TYL96776.1"/>
    </source>
</evidence>
<dbReference type="GO" id="GO:0005886">
    <property type="term" value="C:plasma membrane"/>
    <property type="evidence" value="ECO:0007669"/>
    <property type="project" value="UniProtKB-SubCell"/>
</dbReference>
<dbReference type="CDD" id="cd05387">
    <property type="entry name" value="BY-kinase"/>
    <property type="match status" value="1"/>
</dbReference>
<organism evidence="12 13">
    <name type="scientific">Bradyrhizobium rifense</name>
    <dbReference type="NCBI Taxonomy" id="515499"/>
    <lineage>
        <taxon>Bacteria</taxon>
        <taxon>Pseudomonadati</taxon>
        <taxon>Pseudomonadota</taxon>
        <taxon>Alphaproteobacteria</taxon>
        <taxon>Hyphomicrobiales</taxon>
        <taxon>Nitrobacteraceae</taxon>
        <taxon>Bradyrhizobium</taxon>
    </lineage>
</organism>
<keyword evidence="4" id="KW-0547">Nucleotide-binding</keyword>
<name>A0A5D3KLM7_9BRAD</name>
<evidence type="ECO:0000256" key="3">
    <source>
        <dbReference type="ARBA" id="ARBA00022692"/>
    </source>
</evidence>
<evidence type="ECO:0000256" key="8">
    <source>
        <dbReference type="SAM" id="Coils"/>
    </source>
</evidence>
<feature type="transmembrane region" description="Helical" evidence="10">
    <location>
        <begin position="50"/>
        <end position="69"/>
    </location>
</feature>
<dbReference type="AlphaFoldDB" id="A0A5D3KLM7"/>
<evidence type="ECO:0000256" key="4">
    <source>
        <dbReference type="ARBA" id="ARBA00022741"/>
    </source>
</evidence>
<dbReference type="InterPro" id="IPR027417">
    <property type="entry name" value="P-loop_NTPase"/>
</dbReference>
<dbReference type="EMBL" id="VSSS01000017">
    <property type="protein sequence ID" value="TYL96776.1"/>
    <property type="molecule type" value="Genomic_DNA"/>
</dbReference>
<evidence type="ECO:0000256" key="9">
    <source>
        <dbReference type="SAM" id="MobiDB-lite"/>
    </source>
</evidence>
<keyword evidence="3 10" id="KW-0812">Transmembrane</keyword>